<dbReference type="AlphaFoldDB" id="A0AAD7TEE5"/>
<evidence type="ECO:0000313" key="2">
    <source>
        <dbReference type="EMBL" id="KAJ8453830.1"/>
    </source>
</evidence>
<gene>
    <name evidence="2" type="ORF">ONZ51_g13378</name>
</gene>
<evidence type="ECO:0000256" key="1">
    <source>
        <dbReference type="SAM" id="MobiDB-lite"/>
    </source>
</evidence>
<evidence type="ECO:0000313" key="3">
    <source>
        <dbReference type="Proteomes" id="UP001215151"/>
    </source>
</evidence>
<comment type="caution">
    <text evidence="2">The sequence shown here is derived from an EMBL/GenBank/DDBJ whole genome shotgun (WGS) entry which is preliminary data.</text>
</comment>
<dbReference type="Proteomes" id="UP001215151">
    <property type="component" value="Unassembled WGS sequence"/>
</dbReference>
<name>A0AAD7TEE5_9APHY</name>
<proteinExistence type="predicted"/>
<keyword evidence="3" id="KW-1185">Reference proteome</keyword>
<feature type="compositionally biased region" description="Basic and acidic residues" evidence="1">
    <location>
        <begin position="30"/>
        <end position="59"/>
    </location>
</feature>
<reference evidence="2" key="1">
    <citation type="submission" date="2022-11" db="EMBL/GenBank/DDBJ databases">
        <title>Genome Sequence of Cubamyces cubensis.</title>
        <authorList>
            <person name="Buettner E."/>
        </authorList>
    </citation>
    <scope>NUCLEOTIDE SEQUENCE</scope>
    <source>
        <strain evidence="2">MPL-01</strain>
    </source>
</reference>
<protein>
    <submittedName>
        <fullName evidence="2">Uncharacterized protein</fullName>
    </submittedName>
</protein>
<sequence length="92" mass="10398">MQFPTYALPPTLYASRRLGPRSQALPDALDDLRRTPDHAPCGEDRHPGERERDRDEGEEALPERLARFDARAVDRVFWSVSMTPALGALLLL</sequence>
<organism evidence="2 3">
    <name type="scientific">Trametes cubensis</name>
    <dbReference type="NCBI Taxonomy" id="1111947"/>
    <lineage>
        <taxon>Eukaryota</taxon>
        <taxon>Fungi</taxon>
        <taxon>Dikarya</taxon>
        <taxon>Basidiomycota</taxon>
        <taxon>Agaricomycotina</taxon>
        <taxon>Agaricomycetes</taxon>
        <taxon>Polyporales</taxon>
        <taxon>Polyporaceae</taxon>
        <taxon>Trametes</taxon>
    </lineage>
</organism>
<dbReference type="EMBL" id="JAPEVG010001147">
    <property type="protein sequence ID" value="KAJ8453830.1"/>
    <property type="molecule type" value="Genomic_DNA"/>
</dbReference>
<feature type="region of interest" description="Disordered" evidence="1">
    <location>
        <begin position="17"/>
        <end position="59"/>
    </location>
</feature>
<accession>A0AAD7TEE5</accession>